<protein>
    <recommendedName>
        <fullName evidence="12">Electron transfer flavoprotein-ubiquinone oxidoreductase</fullName>
        <shortName evidence="12">ETF-QO</shortName>
        <ecNumber evidence="12">1.5.5.1</ecNumber>
    </recommendedName>
</protein>
<dbReference type="PROSITE" id="PS51379">
    <property type="entry name" value="4FE4S_FER_2"/>
    <property type="match status" value="1"/>
</dbReference>
<keyword evidence="5 12" id="KW-0479">Metal-binding</keyword>
<evidence type="ECO:0000313" key="14">
    <source>
        <dbReference type="EMBL" id="CAK7916803.1"/>
    </source>
</evidence>
<dbReference type="EMBL" id="OZ004259">
    <property type="protein sequence ID" value="CAK7916803.1"/>
    <property type="molecule type" value="Genomic_DNA"/>
</dbReference>
<dbReference type="Gene3D" id="3.30.9.90">
    <property type="match status" value="1"/>
</dbReference>
<evidence type="ECO:0000256" key="2">
    <source>
        <dbReference type="ARBA" id="ARBA00002819"/>
    </source>
</evidence>
<evidence type="ECO:0000313" key="15">
    <source>
        <dbReference type="Proteomes" id="UP001497600"/>
    </source>
</evidence>
<dbReference type="SUPFAM" id="SSF54373">
    <property type="entry name" value="FAD-linked reductases, C-terminal domain"/>
    <property type="match status" value="1"/>
</dbReference>
<dbReference type="InterPro" id="IPR049398">
    <property type="entry name" value="ETF-QO/FixC_UQ-bd"/>
</dbReference>
<dbReference type="SUPFAM" id="SSF54862">
    <property type="entry name" value="4Fe-4S ferredoxins"/>
    <property type="match status" value="1"/>
</dbReference>
<accession>A0ABP0EIS3</accession>
<comment type="cofactor">
    <cofactor evidence="12">
        <name>[4Fe-4S] cluster</name>
        <dbReference type="ChEBI" id="CHEBI:49883"/>
    </cofactor>
    <text evidence="12">Binds 1 [4Fe-4S] cluster.</text>
</comment>
<evidence type="ECO:0000256" key="10">
    <source>
        <dbReference type="ARBA" id="ARBA00023014"/>
    </source>
</evidence>
<dbReference type="InterPro" id="IPR040156">
    <property type="entry name" value="ETF-QO"/>
</dbReference>
<keyword evidence="4 12" id="KW-0285">Flavoprotein</keyword>
<keyword evidence="10 12" id="KW-0411">Iron-sulfur</keyword>
<dbReference type="InterPro" id="IPR017896">
    <property type="entry name" value="4Fe4S_Fe-S-bd"/>
</dbReference>
<dbReference type="PANTHER" id="PTHR10617:SF107">
    <property type="entry name" value="ELECTRON TRANSFER FLAVOPROTEIN-UBIQUINONE OXIDOREDUCTASE, MITOCHONDRIAL"/>
    <property type="match status" value="1"/>
</dbReference>
<evidence type="ECO:0000256" key="5">
    <source>
        <dbReference type="ARBA" id="ARBA00022723"/>
    </source>
</evidence>
<sequence length="651" mass="72110">MLRTSMHPRLRCAVGTVSRCISPRVRALGVAVRGSTHRSFSISSHIQMIPTTNSITRGFHRSLSTKVELTEEESEILNEERAVDYVDVCIVGAGPAGLATAIKLKQLDNEVGSGDLRVIVLEKASDFGSHIVSGAVIEPHALRELFPDSEHLTESNQIPLPEDLVTKVTKDSMNYLTESFAFPLPEPPQMHNADKNYIVSLNTVVKYLSEQAEELGVELYPGIAVEQLEYNEDKTAVTGVSTKDQGIDRSGRPKASFERGMQFQARVTVLGEGCHGSLTKQAISKFELRKNDEQTYGLGIKEVWEVKPENFEKGYVAHTMGYPLSADLYGGGFMYHFGDGLVAVGLVIGLDYKNPYVSPFQEFQRMKTHPFYKNYLEGGKCVSYAARALNEGGLQSVPQLYFPGGVIVGCSAGFVNVPKVKGTHTAIKSGILAAESIFDSVKELEAFDEDVAQAEVEEEVTPLTLESYQKAYENSWIYKELDEVRNVRPSFNSGLLFGLAHSGLSTFVTRGAEPWTLGHPHTDSAATEDASKYSPIEYPKPDGKLTFDLLTSVSRTGTYHDEDEPCHLRIPEQDSRKHAEVAYPKYKGIEQRFCPAGVYEYVEDEKEPLGVRFQINSQNCIHCKTCDIKVPTQDINWTVPEGGDGPKYYMT</sequence>
<dbReference type="Pfam" id="PF13450">
    <property type="entry name" value="NAD_binding_8"/>
    <property type="match status" value="1"/>
</dbReference>
<evidence type="ECO:0000256" key="1">
    <source>
        <dbReference type="ARBA" id="ARBA00001974"/>
    </source>
</evidence>
<evidence type="ECO:0000256" key="7">
    <source>
        <dbReference type="ARBA" id="ARBA00022982"/>
    </source>
</evidence>
<keyword evidence="9 12" id="KW-0408">Iron</keyword>
<evidence type="ECO:0000256" key="6">
    <source>
        <dbReference type="ARBA" id="ARBA00022827"/>
    </source>
</evidence>
<keyword evidence="8 12" id="KW-0560">Oxidoreductase</keyword>
<dbReference type="Pfam" id="PF21162">
    <property type="entry name" value="ETFQO_UQ-bd"/>
    <property type="match status" value="1"/>
</dbReference>
<evidence type="ECO:0000256" key="4">
    <source>
        <dbReference type="ARBA" id="ARBA00022630"/>
    </source>
</evidence>
<reference evidence="14 15" key="1">
    <citation type="submission" date="2024-01" db="EMBL/GenBank/DDBJ databases">
        <authorList>
            <consortium name="Genoscope - CEA"/>
            <person name="William W."/>
        </authorList>
    </citation>
    <scope>NUCLEOTIDE SEQUENCE [LARGE SCALE GENOMIC DNA]</scope>
    <source>
        <strain evidence="14 15">29B2s-10</strain>
    </source>
</reference>
<gene>
    <name evidence="14" type="primary">CIR2</name>
    <name evidence="14" type="ORF">CAAN4_G05644</name>
</gene>
<comment type="cofactor">
    <cofactor evidence="1 12">
        <name>FAD</name>
        <dbReference type="ChEBI" id="CHEBI:57692"/>
    </cofactor>
</comment>
<evidence type="ECO:0000256" key="3">
    <source>
        <dbReference type="ARBA" id="ARBA00022448"/>
    </source>
</evidence>
<dbReference type="InterPro" id="IPR007859">
    <property type="entry name" value="ETF-QO/FixX_C"/>
</dbReference>
<feature type="domain" description="4Fe-4S ferredoxin-type" evidence="13">
    <location>
        <begin position="611"/>
        <end position="640"/>
    </location>
</feature>
<keyword evidence="7 12" id="KW-0249">Electron transport</keyword>
<keyword evidence="6 12" id="KW-0274">FAD</keyword>
<keyword evidence="11 12" id="KW-0830">Ubiquinone</keyword>
<evidence type="ECO:0000256" key="11">
    <source>
        <dbReference type="ARBA" id="ARBA00023075"/>
    </source>
</evidence>
<dbReference type="SUPFAM" id="SSF51905">
    <property type="entry name" value="FAD/NAD(P)-binding domain"/>
    <property type="match status" value="1"/>
</dbReference>
<keyword evidence="15" id="KW-1185">Reference proteome</keyword>
<keyword evidence="3 12" id="KW-0813">Transport</keyword>
<name>A0ABP0EIS3_9ASCO</name>
<evidence type="ECO:0000256" key="9">
    <source>
        <dbReference type="ARBA" id="ARBA00023004"/>
    </source>
</evidence>
<dbReference type="Proteomes" id="UP001497600">
    <property type="component" value="Chromosome G"/>
</dbReference>
<dbReference type="EC" id="1.5.5.1" evidence="12"/>
<proteinExistence type="predicted"/>
<dbReference type="Gene3D" id="3.50.50.60">
    <property type="entry name" value="FAD/NAD(P)-binding domain"/>
    <property type="match status" value="1"/>
</dbReference>
<evidence type="ECO:0000256" key="12">
    <source>
        <dbReference type="RuleBase" id="RU366068"/>
    </source>
</evidence>
<dbReference type="InterPro" id="IPR036188">
    <property type="entry name" value="FAD/NAD-bd_sf"/>
</dbReference>
<dbReference type="Gene3D" id="3.30.70.20">
    <property type="match status" value="1"/>
</dbReference>
<comment type="function">
    <text evidence="2 12">Accepts electrons from ETF and reduces ubiquinone.</text>
</comment>
<organism evidence="14 15">
    <name type="scientific">[Candida] anglica</name>
    <dbReference type="NCBI Taxonomy" id="148631"/>
    <lineage>
        <taxon>Eukaryota</taxon>
        <taxon>Fungi</taxon>
        <taxon>Dikarya</taxon>
        <taxon>Ascomycota</taxon>
        <taxon>Saccharomycotina</taxon>
        <taxon>Pichiomycetes</taxon>
        <taxon>Debaryomycetaceae</taxon>
        <taxon>Kurtzmaniella</taxon>
    </lineage>
</organism>
<dbReference type="Pfam" id="PF05187">
    <property type="entry name" value="Fer4_ETF_QO"/>
    <property type="match status" value="1"/>
</dbReference>
<dbReference type="PANTHER" id="PTHR10617">
    <property type="entry name" value="ELECTRON TRANSFER FLAVOPROTEIN-UBIQUINONE OXIDOREDUCTASE"/>
    <property type="match status" value="1"/>
</dbReference>
<comment type="catalytic activity">
    <reaction evidence="12">
        <text>a ubiquinone + reduced [electron-transfer flavoprotein] = a ubiquinol + oxidized [electron-transfer flavoprotein] + H(+)</text>
        <dbReference type="Rhea" id="RHEA:24052"/>
        <dbReference type="Rhea" id="RHEA-COMP:9565"/>
        <dbReference type="Rhea" id="RHEA-COMP:9566"/>
        <dbReference type="Rhea" id="RHEA-COMP:10685"/>
        <dbReference type="Rhea" id="RHEA-COMP:10686"/>
        <dbReference type="ChEBI" id="CHEBI:15378"/>
        <dbReference type="ChEBI" id="CHEBI:16389"/>
        <dbReference type="ChEBI" id="CHEBI:17976"/>
        <dbReference type="ChEBI" id="CHEBI:57692"/>
        <dbReference type="ChEBI" id="CHEBI:58307"/>
        <dbReference type="EC" id="1.5.5.1"/>
    </reaction>
</comment>
<evidence type="ECO:0000259" key="13">
    <source>
        <dbReference type="PROSITE" id="PS51379"/>
    </source>
</evidence>
<evidence type="ECO:0000256" key="8">
    <source>
        <dbReference type="ARBA" id="ARBA00023002"/>
    </source>
</evidence>